<dbReference type="EMBL" id="QOKY01000154">
    <property type="protein sequence ID" value="RMZ55916.1"/>
    <property type="molecule type" value="Genomic_DNA"/>
</dbReference>
<feature type="compositionally biased region" description="Basic and acidic residues" evidence="2">
    <location>
        <begin position="36"/>
        <end position="45"/>
    </location>
</feature>
<protein>
    <submittedName>
        <fullName evidence="3">Uncharacterized protein</fullName>
    </submittedName>
</protein>
<reference evidence="4" key="1">
    <citation type="journal article" date="2018" name="Algal Res.">
        <title>Characterization of plant carbon substrate utilization by Auxenochlorella protothecoides.</title>
        <authorList>
            <person name="Vogler B.W."/>
            <person name="Starkenburg S.R."/>
            <person name="Sudasinghe N."/>
            <person name="Schambach J.Y."/>
            <person name="Rollin J.A."/>
            <person name="Pattathil S."/>
            <person name="Barry A.N."/>
        </authorList>
    </citation>
    <scope>NUCLEOTIDE SEQUENCE [LARGE SCALE GENOMIC DNA]</scope>
    <source>
        <strain evidence="4">UTEX 25</strain>
    </source>
</reference>
<accession>A0A3M7L367</accession>
<gene>
    <name evidence="3" type="ORF">APUTEX25_004340</name>
</gene>
<proteinExistence type="predicted"/>
<sequence>DSGRGRMTTEEPISVPEAVAVEPTATAPKKRLKQPTRPDEAEYKSQTEALQQSIVAHKKRAAELLDLMQAHREGRGKDTGELQEVKTKLAELRAKFNALMAQRREVRTQLESVTKSRDSVRTGLRDLRSNLKFTSVEAIDAQVAALEHRQAHATLSLAEEKRLLEDIRALNKSRATVAELTAGMGRLEADDSSRTSLQDGLRGLGDALTALRAEEDGLKARLAELQAEAAAKGATYPDWKNEVAQCREVCKQAYEKIKELRAENDERWAAYKVANAEWREQDAAERKRKYEERQREREARDAEWAARALENQPEPYDREITMADQLIKYLAKYSAPAEVAAVHKTAPKEMEGFKPLQKAGVSEADAWFLGSGSKKGKGKKGSAAPAAEAARLTHSLDILEAFGALSISVPITAAAVPGTLARVQEQKAVDGSKVAPGEVSEPAAGVERSEGSVSVGLTVHQGGVALDISHA</sequence>
<feature type="coiled-coil region" evidence="1">
    <location>
        <begin position="82"/>
        <end position="109"/>
    </location>
</feature>
<dbReference type="Proteomes" id="UP000279271">
    <property type="component" value="Unassembled WGS sequence"/>
</dbReference>
<evidence type="ECO:0000256" key="2">
    <source>
        <dbReference type="SAM" id="MobiDB-lite"/>
    </source>
</evidence>
<dbReference type="PANTHER" id="PTHR31027:SF2">
    <property type="entry name" value="LEBERCILIN DOMAIN-CONTAINING PROTEIN"/>
    <property type="match status" value="1"/>
</dbReference>
<dbReference type="GO" id="GO:0008298">
    <property type="term" value="P:intracellular mRNA localization"/>
    <property type="evidence" value="ECO:0007669"/>
    <property type="project" value="TreeGrafter"/>
</dbReference>
<dbReference type="PANTHER" id="PTHR31027">
    <property type="entry name" value="NUCLEAR SEGREGATION PROTEIN BFR1"/>
    <property type="match status" value="1"/>
</dbReference>
<dbReference type="GO" id="GO:0042175">
    <property type="term" value="C:nuclear outer membrane-endoplasmic reticulum membrane network"/>
    <property type="evidence" value="ECO:0007669"/>
    <property type="project" value="TreeGrafter"/>
</dbReference>
<dbReference type="InterPro" id="IPR039604">
    <property type="entry name" value="Bfr1"/>
</dbReference>
<dbReference type="GO" id="GO:1990904">
    <property type="term" value="C:ribonucleoprotein complex"/>
    <property type="evidence" value="ECO:0007669"/>
    <property type="project" value="TreeGrafter"/>
</dbReference>
<organism evidence="3 4">
    <name type="scientific">Auxenochlorella protothecoides</name>
    <name type="common">Green microalga</name>
    <name type="synonym">Chlorella protothecoides</name>
    <dbReference type="NCBI Taxonomy" id="3075"/>
    <lineage>
        <taxon>Eukaryota</taxon>
        <taxon>Viridiplantae</taxon>
        <taxon>Chlorophyta</taxon>
        <taxon>core chlorophytes</taxon>
        <taxon>Trebouxiophyceae</taxon>
        <taxon>Chlorellales</taxon>
        <taxon>Chlorellaceae</taxon>
        <taxon>Auxenochlorella</taxon>
    </lineage>
</organism>
<evidence type="ECO:0000256" key="1">
    <source>
        <dbReference type="SAM" id="Coils"/>
    </source>
</evidence>
<feature type="region of interest" description="Disordered" evidence="2">
    <location>
        <begin position="1"/>
        <end position="47"/>
    </location>
</feature>
<evidence type="ECO:0000313" key="4">
    <source>
        <dbReference type="Proteomes" id="UP000279271"/>
    </source>
</evidence>
<keyword evidence="1" id="KW-0175">Coiled coil</keyword>
<dbReference type="Gene3D" id="1.10.287.1490">
    <property type="match status" value="1"/>
</dbReference>
<comment type="caution">
    <text evidence="3">The sequence shown here is derived from an EMBL/GenBank/DDBJ whole genome shotgun (WGS) entry which is preliminary data.</text>
</comment>
<name>A0A3M7L367_AUXPR</name>
<dbReference type="GO" id="GO:0003729">
    <property type="term" value="F:mRNA binding"/>
    <property type="evidence" value="ECO:0007669"/>
    <property type="project" value="TreeGrafter"/>
</dbReference>
<feature type="coiled-coil region" evidence="1">
    <location>
        <begin position="208"/>
        <end position="312"/>
    </location>
</feature>
<dbReference type="AlphaFoldDB" id="A0A3M7L367"/>
<evidence type="ECO:0000313" key="3">
    <source>
        <dbReference type="EMBL" id="RMZ55916.1"/>
    </source>
</evidence>
<dbReference type="GO" id="GO:0005783">
    <property type="term" value="C:endoplasmic reticulum"/>
    <property type="evidence" value="ECO:0007669"/>
    <property type="project" value="TreeGrafter"/>
</dbReference>
<feature type="non-terminal residue" evidence="3">
    <location>
        <position position="1"/>
    </location>
</feature>